<evidence type="ECO:0000313" key="2">
    <source>
        <dbReference type="EMBL" id="MCE5172284.1"/>
    </source>
</evidence>
<dbReference type="Pfam" id="PF05504">
    <property type="entry name" value="Spore_GerAC"/>
    <property type="match status" value="1"/>
</dbReference>
<name>A0ABS8YRP1_9BACL</name>
<evidence type="ECO:0000313" key="3">
    <source>
        <dbReference type="Proteomes" id="UP001199916"/>
    </source>
</evidence>
<keyword evidence="3" id="KW-1185">Reference proteome</keyword>
<protein>
    <submittedName>
        <fullName evidence="2">Ger(X)C family spore germination C-terminal domain-containing protein</fullName>
    </submittedName>
</protein>
<evidence type="ECO:0000259" key="1">
    <source>
        <dbReference type="Pfam" id="PF05504"/>
    </source>
</evidence>
<sequence length="60" mass="7034">MDQFIRKLQRFNSDAVGFGEVYRSSVRHSNLNQEKWHALFPEAKIESRVQVNLVRTGTIE</sequence>
<accession>A0ABS8YRP1</accession>
<organism evidence="2 3">
    <name type="scientific">Paenibacillus profundus</name>
    <dbReference type="NCBI Taxonomy" id="1173085"/>
    <lineage>
        <taxon>Bacteria</taxon>
        <taxon>Bacillati</taxon>
        <taxon>Bacillota</taxon>
        <taxon>Bacilli</taxon>
        <taxon>Bacillales</taxon>
        <taxon>Paenibacillaceae</taxon>
        <taxon>Paenibacillus</taxon>
    </lineage>
</organism>
<dbReference type="Gene3D" id="3.30.300.210">
    <property type="entry name" value="Nutrient germinant receptor protein C, domain 3"/>
    <property type="match status" value="1"/>
</dbReference>
<dbReference type="InterPro" id="IPR038501">
    <property type="entry name" value="Spore_GerAC_C_sf"/>
</dbReference>
<dbReference type="Proteomes" id="UP001199916">
    <property type="component" value="Unassembled WGS sequence"/>
</dbReference>
<reference evidence="2 3" key="1">
    <citation type="submission" date="2021-11" db="EMBL/GenBank/DDBJ databases">
        <title>Draft genome sequence of Paenibacillus profundus YoMME, a new Gram-positive bacteria with exoelectrogenic properties.</title>
        <authorList>
            <person name="Hubenova Y."/>
            <person name="Hubenova E."/>
            <person name="Manasiev Y."/>
            <person name="Peykov S."/>
            <person name="Mitov M."/>
        </authorList>
    </citation>
    <scope>NUCLEOTIDE SEQUENCE [LARGE SCALE GENOMIC DNA]</scope>
    <source>
        <strain evidence="2 3">YoMME</strain>
    </source>
</reference>
<dbReference type="EMBL" id="JAJNBZ010000026">
    <property type="protein sequence ID" value="MCE5172284.1"/>
    <property type="molecule type" value="Genomic_DNA"/>
</dbReference>
<gene>
    <name evidence="2" type="ORF">LQV63_23680</name>
</gene>
<proteinExistence type="predicted"/>
<dbReference type="InterPro" id="IPR046953">
    <property type="entry name" value="Spore_GerAC-like_C"/>
</dbReference>
<feature type="domain" description="Spore germination GerAC-like C-terminal" evidence="1">
    <location>
        <begin position="2"/>
        <end position="57"/>
    </location>
</feature>
<comment type="caution">
    <text evidence="2">The sequence shown here is derived from an EMBL/GenBank/DDBJ whole genome shotgun (WGS) entry which is preliminary data.</text>
</comment>